<sequence>MSLFWFLFYTYYKDRQPTNLIGSADLPKYDWRTSHRPTAIMRPRRLESSAYGLTTLAADHAQGSMGISCSGVKSFFTVACAFRYHSTALGNVEQRVQNFRPPNALPAQQAYPCSALLSGTAARSDAQSKISQTLRAYQCYLPFPNSGDGHLGIYLEHNTWRVSSRLLAGPVQ</sequence>
<name>A0A9P8LZ64_9EUKA</name>
<comment type="caution">
    <text evidence="1">The sequence shown here is derived from an EMBL/GenBank/DDBJ whole genome shotgun (WGS) entry which is preliminary data.</text>
</comment>
<dbReference type="AlphaFoldDB" id="A0A9P8LZ64"/>
<dbReference type="EMBL" id="AUWU02000001">
    <property type="protein sequence ID" value="KAH0577274.1"/>
    <property type="molecule type" value="Genomic_DNA"/>
</dbReference>
<gene>
    <name evidence="1" type="ORF">SS50377_20625</name>
</gene>
<evidence type="ECO:0000313" key="2">
    <source>
        <dbReference type="Proteomes" id="UP000018208"/>
    </source>
</evidence>
<evidence type="ECO:0000313" key="1">
    <source>
        <dbReference type="EMBL" id="KAH0577274.1"/>
    </source>
</evidence>
<organism evidence="1 2">
    <name type="scientific">Spironucleus salmonicida</name>
    <dbReference type="NCBI Taxonomy" id="348837"/>
    <lineage>
        <taxon>Eukaryota</taxon>
        <taxon>Metamonada</taxon>
        <taxon>Diplomonadida</taxon>
        <taxon>Hexamitidae</taxon>
        <taxon>Hexamitinae</taxon>
        <taxon>Spironucleus</taxon>
    </lineage>
</organism>
<reference evidence="1 2" key="1">
    <citation type="journal article" date="2014" name="PLoS Genet.">
        <title>The Genome of Spironucleus salmonicida Highlights a Fish Pathogen Adapted to Fluctuating Environments.</title>
        <authorList>
            <person name="Xu F."/>
            <person name="Jerlstrom-Hultqvist J."/>
            <person name="Einarsson E."/>
            <person name="Astvaldsson A."/>
            <person name="Svard S.G."/>
            <person name="Andersson J.O."/>
        </authorList>
    </citation>
    <scope>NUCLEOTIDE SEQUENCE [LARGE SCALE GENOMIC DNA]</scope>
    <source>
        <strain evidence="1 2">ATCC 50377</strain>
    </source>
</reference>
<dbReference type="Proteomes" id="UP000018208">
    <property type="component" value="Unassembled WGS sequence"/>
</dbReference>
<dbReference type="RefSeq" id="XP_067768047.1">
    <property type="nucleotide sequence ID" value="XM_067904565.1"/>
</dbReference>
<dbReference type="KEGG" id="ssao:94294648"/>
<keyword evidence="2" id="KW-1185">Reference proteome</keyword>
<accession>A0A9P8LZ64</accession>
<protein>
    <submittedName>
        <fullName evidence="1">Uncharacterized protein</fullName>
    </submittedName>
</protein>
<proteinExistence type="predicted"/>
<dbReference type="GeneID" id="94294648"/>